<name>A0A066RS22_9GAMM</name>
<dbReference type="STRING" id="1654360.EA58_02835"/>
<organism evidence="2 3">
    <name type="scientific">Photobacterium galatheae</name>
    <dbReference type="NCBI Taxonomy" id="1654360"/>
    <lineage>
        <taxon>Bacteria</taxon>
        <taxon>Pseudomonadati</taxon>
        <taxon>Pseudomonadota</taxon>
        <taxon>Gammaproteobacteria</taxon>
        <taxon>Vibrionales</taxon>
        <taxon>Vibrionaceae</taxon>
        <taxon>Photobacterium</taxon>
    </lineage>
</organism>
<sequence>MSRCSNPNCFVHDGDTCCMGELNHEDCPSWSRNKATEISDQERNENNISFRVPWSSSALGSSDLSRLYQQGPSIFIGLLGAQNTGKTTFLAANYLQLLSGEKYNNFEFCGSQTLGAWESIASWARINNEKQLPSFPPHTPRGVDRTPGILHLILQDSSNKIKNIFLTDAPGEWFTRWSIDVDAVDAAGAQWTASQSDAFLIFADCEKLAGEERSVARRELRTIIERLGESVGSRPTVLVWAKSDKQPTEGIKKAIQRALESNIPHAKEFEVTVEDPTSFTIALESILNEAWIPGFCEPITEPILGNTSFLAFRGHHEKF</sequence>
<protein>
    <recommendedName>
        <fullName evidence="1">Double-GTPase 2 domain-containing protein</fullName>
    </recommendedName>
</protein>
<keyword evidence="3" id="KW-1185">Reference proteome</keyword>
<dbReference type="AlphaFoldDB" id="A0A066RS22"/>
<dbReference type="SUPFAM" id="SSF52540">
    <property type="entry name" value="P-loop containing nucleoside triphosphate hydrolases"/>
    <property type="match status" value="1"/>
</dbReference>
<evidence type="ECO:0000313" key="2">
    <source>
        <dbReference type="EMBL" id="KDM93144.1"/>
    </source>
</evidence>
<dbReference type="Pfam" id="PF19993">
    <property type="entry name" value="DO-GTPase2"/>
    <property type="match status" value="1"/>
</dbReference>
<dbReference type="InterPro" id="IPR027417">
    <property type="entry name" value="P-loop_NTPase"/>
</dbReference>
<dbReference type="Proteomes" id="UP000027192">
    <property type="component" value="Unassembled WGS sequence"/>
</dbReference>
<comment type="caution">
    <text evidence="2">The sequence shown here is derived from an EMBL/GenBank/DDBJ whole genome shotgun (WGS) entry which is preliminary data.</text>
</comment>
<dbReference type="InterPro" id="IPR045528">
    <property type="entry name" value="DO-GTPase2"/>
</dbReference>
<proteinExistence type="predicted"/>
<dbReference type="EMBL" id="JMIB01000004">
    <property type="protein sequence ID" value="KDM93144.1"/>
    <property type="molecule type" value="Genomic_DNA"/>
</dbReference>
<reference evidence="2 3" key="1">
    <citation type="submission" date="2014-04" db="EMBL/GenBank/DDBJ databases">
        <title>Draft genome sequence of Photobacterium halotolerans S2753: a solonamide, ngercheumicin and holomycin producer.</title>
        <authorList>
            <person name="Machado H.R."/>
            <person name="Gram L."/>
        </authorList>
    </citation>
    <scope>NUCLEOTIDE SEQUENCE [LARGE SCALE GENOMIC DNA]</scope>
    <source>
        <strain evidence="2 3">S2753</strain>
    </source>
</reference>
<gene>
    <name evidence="2" type="ORF">EA58_02835</name>
</gene>
<accession>A0A066RS22</accession>
<dbReference type="CDD" id="cd00882">
    <property type="entry name" value="Ras_like_GTPase"/>
    <property type="match status" value="1"/>
</dbReference>
<evidence type="ECO:0000313" key="3">
    <source>
        <dbReference type="Proteomes" id="UP000027192"/>
    </source>
</evidence>
<dbReference type="Gene3D" id="3.40.50.300">
    <property type="entry name" value="P-loop containing nucleotide triphosphate hydrolases"/>
    <property type="match status" value="1"/>
</dbReference>
<evidence type="ECO:0000259" key="1">
    <source>
        <dbReference type="Pfam" id="PF19993"/>
    </source>
</evidence>
<feature type="domain" description="Double-GTPase 2" evidence="1">
    <location>
        <begin position="74"/>
        <end position="291"/>
    </location>
</feature>